<evidence type="ECO:0000313" key="3">
    <source>
        <dbReference type="Proteomes" id="UP000637423"/>
    </source>
</evidence>
<sequence>MFAKNGMDIRRSQLVFFLLLQTVSLTALAEPGRFGGFFSFGKSKAPEHREEQVQRAADKKMEKEALVEQRNEAKRQAAPAGPSNGGGEATQKRSRMTPDERRALRRQINDAGHDIYVPGR</sequence>
<accession>A0A916UX85</accession>
<gene>
    <name evidence="2" type="ORF">GCM10011396_45120</name>
</gene>
<dbReference type="Proteomes" id="UP000637423">
    <property type="component" value="Unassembled WGS sequence"/>
</dbReference>
<evidence type="ECO:0000313" key="2">
    <source>
        <dbReference type="EMBL" id="GGC92830.1"/>
    </source>
</evidence>
<feature type="compositionally biased region" description="Basic and acidic residues" evidence="1">
    <location>
        <begin position="96"/>
        <end position="113"/>
    </location>
</feature>
<reference evidence="2" key="1">
    <citation type="journal article" date="2014" name="Int. J. Syst. Evol. Microbiol.">
        <title>Complete genome sequence of Corynebacterium casei LMG S-19264T (=DSM 44701T), isolated from a smear-ripened cheese.</title>
        <authorList>
            <consortium name="US DOE Joint Genome Institute (JGI-PGF)"/>
            <person name="Walter F."/>
            <person name="Albersmeier A."/>
            <person name="Kalinowski J."/>
            <person name="Ruckert C."/>
        </authorList>
    </citation>
    <scope>NUCLEOTIDE SEQUENCE</scope>
    <source>
        <strain evidence="2">CGMCC 1.10998</strain>
    </source>
</reference>
<protein>
    <submittedName>
        <fullName evidence="2">Uncharacterized protein</fullName>
    </submittedName>
</protein>
<dbReference type="EMBL" id="BMED01000005">
    <property type="protein sequence ID" value="GGC92830.1"/>
    <property type="molecule type" value="Genomic_DNA"/>
</dbReference>
<evidence type="ECO:0000256" key="1">
    <source>
        <dbReference type="SAM" id="MobiDB-lite"/>
    </source>
</evidence>
<proteinExistence type="predicted"/>
<reference evidence="2" key="2">
    <citation type="submission" date="2020-09" db="EMBL/GenBank/DDBJ databases">
        <authorList>
            <person name="Sun Q."/>
            <person name="Zhou Y."/>
        </authorList>
    </citation>
    <scope>NUCLEOTIDE SEQUENCE</scope>
    <source>
        <strain evidence="2">CGMCC 1.10998</strain>
    </source>
</reference>
<comment type="caution">
    <text evidence="2">The sequence shown here is derived from an EMBL/GenBank/DDBJ whole genome shotgun (WGS) entry which is preliminary data.</text>
</comment>
<keyword evidence="3" id="KW-1185">Reference proteome</keyword>
<organism evidence="2 3">
    <name type="scientific">Undibacterium terreum</name>
    <dbReference type="NCBI Taxonomy" id="1224302"/>
    <lineage>
        <taxon>Bacteria</taxon>
        <taxon>Pseudomonadati</taxon>
        <taxon>Pseudomonadota</taxon>
        <taxon>Betaproteobacteria</taxon>
        <taxon>Burkholderiales</taxon>
        <taxon>Oxalobacteraceae</taxon>
        <taxon>Undibacterium</taxon>
    </lineage>
</organism>
<dbReference type="AlphaFoldDB" id="A0A916UX85"/>
<feature type="compositionally biased region" description="Basic and acidic residues" evidence="1">
    <location>
        <begin position="44"/>
        <end position="75"/>
    </location>
</feature>
<feature type="region of interest" description="Disordered" evidence="1">
    <location>
        <begin position="41"/>
        <end position="120"/>
    </location>
</feature>
<name>A0A916UX85_9BURK</name>